<dbReference type="Pfam" id="PF10099">
    <property type="entry name" value="RskA_C"/>
    <property type="match status" value="1"/>
</dbReference>
<dbReference type="Gene3D" id="1.10.10.1320">
    <property type="entry name" value="Anti-sigma factor, zinc-finger domain"/>
    <property type="match status" value="1"/>
</dbReference>
<evidence type="ECO:0000256" key="8">
    <source>
        <dbReference type="ARBA" id="ARBA00023163"/>
    </source>
</evidence>
<dbReference type="Proteomes" id="UP000291832">
    <property type="component" value="Unassembled WGS sequence"/>
</dbReference>
<dbReference type="InterPro" id="IPR041916">
    <property type="entry name" value="Anti_sigma_zinc_sf"/>
</dbReference>
<evidence type="ECO:0000256" key="7">
    <source>
        <dbReference type="ARBA" id="ARBA00023136"/>
    </source>
</evidence>
<dbReference type="InterPro" id="IPR051474">
    <property type="entry name" value="Anti-sigma-K/W_factor"/>
</dbReference>
<feature type="region of interest" description="Disordered" evidence="11">
    <location>
        <begin position="79"/>
        <end position="104"/>
    </location>
</feature>
<evidence type="ECO:0000256" key="6">
    <source>
        <dbReference type="ARBA" id="ARBA00023015"/>
    </source>
</evidence>
<evidence type="ECO:0000256" key="4">
    <source>
        <dbReference type="ARBA" id="ARBA00022692"/>
    </source>
</evidence>
<evidence type="ECO:0000256" key="12">
    <source>
        <dbReference type="SAM" id="Phobius"/>
    </source>
</evidence>
<proteinExistence type="predicted"/>
<dbReference type="GO" id="GO:0016989">
    <property type="term" value="F:sigma factor antagonist activity"/>
    <property type="evidence" value="ECO:0007669"/>
    <property type="project" value="TreeGrafter"/>
</dbReference>
<dbReference type="GO" id="GO:0006417">
    <property type="term" value="P:regulation of translation"/>
    <property type="evidence" value="ECO:0007669"/>
    <property type="project" value="TreeGrafter"/>
</dbReference>
<evidence type="ECO:0000256" key="3">
    <source>
        <dbReference type="ARBA" id="ARBA00022475"/>
    </source>
</evidence>
<comment type="subcellular location">
    <subcellularLocation>
        <location evidence="2">Cell membrane</location>
    </subcellularLocation>
    <subcellularLocation>
        <location evidence="1">Membrane</location>
        <topology evidence="1">Single-pass membrane protein</topology>
    </subcellularLocation>
</comment>
<organism evidence="14 15">
    <name type="scientific">Leucobacter luti</name>
    <dbReference type="NCBI Taxonomy" id="340320"/>
    <lineage>
        <taxon>Bacteria</taxon>
        <taxon>Bacillati</taxon>
        <taxon>Actinomycetota</taxon>
        <taxon>Actinomycetes</taxon>
        <taxon>Micrococcales</taxon>
        <taxon>Microbacteriaceae</taxon>
        <taxon>Leucobacter</taxon>
    </lineage>
</organism>
<keyword evidence="3" id="KW-1003">Cell membrane</keyword>
<protein>
    <recommendedName>
        <fullName evidence="10">Regulator of SigK</fullName>
    </recommendedName>
    <alternativeName>
        <fullName evidence="9">Sigma-K anti-sigma factor RskA</fullName>
    </alternativeName>
</protein>
<keyword evidence="6" id="KW-0805">Transcription regulation</keyword>
<gene>
    <name evidence="14" type="ORF">EV139_0385</name>
</gene>
<feature type="transmembrane region" description="Helical" evidence="12">
    <location>
        <begin position="128"/>
        <end position="149"/>
    </location>
</feature>
<evidence type="ECO:0000313" key="15">
    <source>
        <dbReference type="Proteomes" id="UP000291832"/>
    </source>
</evidence>
<dbReference type="GO" id="GO:0005886">
    <property type="term" value="C:plasma membrane"/>
    <property type="evidence" value="ECO:0007669"/>
    <property type="project" value="UniProtKB-SubCell"/>
</dbReference>
<dbReference type="PANTHER" id="PTHR37461">
    <property type="entry name" value="ANTI-SIGMA-K FACTOR RSKA"/>
    <property type="match status" value="1"/>
</dbReference>
<comment type="caution">
    <text evidence="14">The sequence shown here is derived from an EMBL/GenBank/DDBJ whole genome shotgun (WGS) entry which is preliminary data.</text>
</comment>
<name>A0A4V6MDN2_9MICO</name>
<feature type="domain" description="Anti-sigma K factor RskA C-terminal" evidence="13">
    <location>
        <begin position="134"/>
        <end position="266"/>
    </location>
</feature>
<dbReference type="EMBL" id="SHKI01000002">
    <property type="protein sequence ID" value="RZT68659.1"/>
    <property type="molecule type" value="Genomic_DNA"/>
</dbReference>
<dbReference type="InterPro" id="IPR018764">
    <property type="entry name" value="RskA_C"/>
</dbReference>
<keyword evidence="8" id="KW-0804">Transcription</keyword>
<dbReference type="AlphaFoldDB" id="A0A4V6MDN2"/>
<keyword evidence="15" id="KW-1185">Reference proteome</keyword>
<keyword evidence="4 12" id="KW-0812">Transmembrane</keyword>
<keyword evidence="5 12" id="KW-1133">Transmembrane helix</keyword>
<evidence type="ECO:0000259" key="13">
    <source>
        <dbReference type="Pfam" id="PF10099"/>
    </source>
</evidence>
<evidence type="ECO:0000256" key="2">
    <source>
        <dbReference type="ARBA" id="ARBA00004236"/>
    </source>
</evidence>
<evidence type="ECO:0000256" key="5">
    <source>
        <dbReference type="ARBA" id="ARBA00022989"/>
    </source>
</evidence>
<dbReference type="PANTHER" id="PTHR37461:SF1">
    <property type="entry name" value="ANTI-SIGMA-K FACTOR RSKA"/>
    <property type="match status" value="1"/>
</dbReference>
<evidence type="ECO:0000256" key="10">
    <source>
        <dbReference type="ARBA" id="ARBA00030803"/>
    </source>
</evidence>
<sequence>MNEHDFRELSAARALHALSPDEEQEFSRALAAHPEWQSVVDEDRATAAAMSAVAPEIAPPDAARSAILDLIARTPQFEAPPAAAPAAPAPAPGPVPPEPVAPRPVIPELADLDQDDPDDSPPRHRKRAVWFTLAASVAVMLVVSLSFPWGTLFPPQDPASRALELIAAAPDANTVTAQLPGGATGTLLWSADTRQAVLVTEGMEAAPEGRDYELWIVRGSQPVSLGVMRVGDGGDTALLAPGFVPGDAVAVTVEEQGGSPTGLPTTEPLFVLASA</sequence>
<evidence type="ECO:0000313" key="14">
    <source>
        <dbReference type="EMBL" id="RZT68659.1"/>
    </source>
</evidence>
<feature type="compositionally biased region" description="Pro residues" evidence="11">
    <location>
        <begin position="87"/>
        <end position="104"/>
    </location>
</feature>
<dbReference type="RefSeq" id="WP_130452622.1">
    <property type="nucleotide sequence ID" value="NZ_QYAG01000004.1"/>
</dbReference>
<reference evidence="14 15" key="1">
    <citation type="journal article" date="2015" name="Stand. Genomic Sci.">
        <title>Genomic Encyclopedia of Bacterial and Archaeal Type Strains, Phase III: the genomes of soil and plant-associated and newly described type strains.</title>
        <authorList>
            <person name="Whitman W.B."/>
            <person name="Woyke T."/>
            <person name="Klenk H.P."/>
            <person name="Zhou Y."/>
            <person name="Lilburn T.G."/>
            <person name="Beck B.J."/>
            <person name="De Vos P."/>
            <person name="Vandamme P."/>
            <person name="Eisen J.A."/>
            <person name="Garrity G."/>
            <person name="Hugenholtz P."/>
            <person name="Kyrpides N.C."/>
        </authorList>
    </citation>
    <scope>NUCLEOTIDE SEQUENCE [LARGE SCALE GENOMIC DNA]</scope>
    <source>
        <strain evidence="14 15">RF6</strain>
    </source>
</reference>
<dbReference type="OrthoDB" id="153510at2"/>
<evidence type="ECO:0000256" key="1">
    <source>
        <dbReference type="ARBA" id="ARBA00004167"/>
    </source>
</evidence>
<accession>A0A4V6MDN2</accession>
<keyword evidence="7 12" id="KW-0472">Membrane</keyword>
<evidence type="ECO:0000256" key="11">
    <source>
        <dbReference type="SAM" id="MobiDB-lite"/>
    </source>
</evidence>
<evidence type="ECO:0000256" key="9">
    <source>
        <dbReference type="ARBA" id="ARBA00029829"/>
    </source>
</evidence>